<feature type="transmembrane region" description="Helical" evidence="7">
    <location>
        <begin position="134"/>
        <end position="154"/>
    </location>
</feature>
<feature type="transmembrane region" description="Helical" evidence="7">
    <location>
        <begin position="218"/>
        <end position="240"/>
    </location>
</feature>
<keyword evidence="2" id="KW-0813">Transport</keyword>
<comment type="caution">
    <text evidence="9">The sequence shown here is derived from an EMBL/GenBank/DDBJ whole genome shotgun (WGS) entry which is preliminary data.</text>
</comment>
<keyword evidence="10" id="KW-1185">Reference proteome</keyword>
<dbReference type="Proteomes" id="UP000450917">
    <property type="component" value="Unassembled WGS sequence"/>
</dbReference>
<feature type="transmembrane region" description="Helical" evidence="7">
    <location>
        <begin position="284"/>
        <end position="302"/>
    </location>
</feature>
<feature type="transmembrane region" description="Helical" evidence="7">
    <location>
        <begin position="370"/>
        <end position="388"/>
    </location>
</feature>
<comment type="subcellular location">
    <subcellularLocation>
        <location evidence="1">Cell membrane</location>
        <topology evidence="1">Multi-pass membrane protein</topology>
    </subcellularLocation>
</comment>
<dbReference type="PRINTS" id="PR01035">
    <property type="entry name" value="TCRTETA"/>
</dbReference>
<evidence type="ECO:0000256" key="7">
    <source>
        <dbReference type="SAM" id="Phobius"/>
    </source>
</evidence>
<dbReference type="PROSITE" id="PS50850">
    <property type="entry name" value="MFS"/>
    <property type="match status" value="1"/>
</dbReference>
<feature type="transmembrane region" description="Helical" evidence="7">
    <location>
        <begin position="44"/>
        <end position="66"/>
    </location>
</feature>
<protein>
    <submittedName>
        <fullName evidence="9">MFS transporter</fullName>
    </submittedName>
</protein>
<dbReference type="GO" id="GO:0022857">
    <property type="term" value="F:transmembrane transporter activity"/>
    <property type="evidence" value="ECO:0007669"/>
    <property type="project" value="InterPro"/>
</dbReference>
<feature type="transmembrane region" description="Helical" evidence="7">
    <location>
        <begin position="166"/>
        <end position="185"/>
    </location>
</feature>
<dbReference type="PANTHER" id="PTHR43414:SF6">
    <property type="entry name" value="MULTIDRUG RESISTANCE PROTEIN MDTG"/>
    <property type="match status" value="1"/>
</dbReference>
<evidence type="ECO:0000256" key="6">
    <source>
        <dbReference type="ARBA" id="ARBA00023136"/>
    </source>
</evidence>
<feature type="transmembrane region" description="Helical" evidence="7">
    <location>
        <begin position="103"/>
        <end position="122"/>
    </location>
</feature>
<dbReference type="InterPro" id="IPR011701">
    <property type="entry name" value="MFS"/>
</dbReference>
<dbReference type="InterPro" id="IPR036259">
    <property type="entry name" value="MFS_trans_sf"/>
</dbReference>
<evidence type="ECO:0000256" key="1">
    <source>
        <dbReference type="ARBA" id="ARBA00004651"/>
    </source>
</evidence>
<keyword evidence="3" id="KW-1003">Cell membrane</keyword>
<evidence type="ECO:0000313" key="9">
    <source>
        <dbReference type="EMBL" id="MUG71453.1"/>
    </source>
</evidence>
<evidence type="ECO:0000313" key="10">
    <source>
        <dbReference type="Proteomes" id="UP000450917"/>
    </source>
</evidence>
<accession>A0A7X2ZC23</accession>
<sequence length="405" mass="43684">MTNWKVNLIVLWVGQFLVMAGMTMIVPFLPLYLQELGLHEEHEVATWAGLIFAGNFVTSFLFQPLWGGLADRYGRKVMLLRSGFGMAVVMALMGFAGTAWHLLLLRMLNGTIAGFMPAAVALMSANTPRERMGFAMGTLQSGAVAGSILGPFFGGLMAEWIGFRPIFFVTGALLFAASLLATFLVKETFDAKRASQKPKQSMMAAFAELRKSPQLPSIYAVTFLIQFSLLSVQPLLPLFVQKLHGQDAMVAFYAGLVGSITGFSNMIASPLLGRLSDRIGPERILIVCLVGSAIASVPQAMVHNVWQLFASRFFLGIFLGGLLPTVNALIRKHTPTGMESRSYSFNSSALSLGNMLGPVVGGAVSGLITIQQIFLISGALLLVNAFWAHKSLISTPNLPRSGSSE</sequence>
<feature type="transmembrane region" description="Helical" evidence="7">
    <location>
        <begin position="308"/>
        <end position="330"/>
    </location>
</feature>
<dbReference type="EMBL" id="WNZX01000009">
    <property type="protein sequence ID" value="MUG71453.1"/>
    <property type="molecule type" value="Genomic_DNA"/>
</dbReference>
<keyword evidence="4 7" id="KW-0812">Transmembrane</keyword>
<dbReference type="GO" id="GO:0005886">
    <property type="term" value="C:plasma membrane"/>
    <property type="evidence" value="ECO:0007669"/>
    <property type="project" value="UniProtKB-SubCell"/>
</dbReference>
<dbReference type="Gene3D" id="1.20.1250.20">
    <property type="entry name" value="MFS general substrate transporter like domains"/>
    <property type="match status" value="2"/>
</dbReference>
<dbReference type="InterPro" id="IPR020846">
    <property type="entry name" value="MFS_dom"/>
</dbReference>
<dbReference type="Pfam" id="PF07690">
    <property type="entry name" value="MFS_1"/>
    <property type="match status" value="1"/>
</dbReference>
<feature type="transmembrane region" description="Helical" evidence="7">
    <location>
        <begin position="78"/>
        <end position="97"/>
    </location>
</feature>
<evidence type="ECO:0000256" key="5">
    <source>
        <dbReference type="ARBA" id="ARBA00022989"/>
    </source>
</evidence>
<evidence type="ECO:0000256" key="2">
    <source>
        <dbReference type="ARBA" id="ARBA00022448"/>
    </source>
</evidence>
<name>A0A7X2ZC23_9BACL</name>
<dbReference type="PANTHER" id="PTHR43414">
    <property type="entry name" value="MULTIDRUG RESISTANCE PROTEIN MDTG"/>
    <property type="match status" value="1"/>
</dbReference>
<proteinExistence type="predicted"/>
<reference evidence="9 10" key="1">
    <citation type="submission" date="2019-11" db="EMBL/GenBank/DDBJ databases">
        <title>Draft genome sequences of five Paenibacillus species of dairy origin.</title>
        <authorList>
            <person name="Olajide A.M."/>
            <person name="Chen S."/>
            <person name="Lapointe G."/>
        </authorList>
    </citation>
    <scope>NUCLEOTIDE SEQUENCE [LARGE SCALE GENOMIC DNA]</scope>
    <source>
        <strain evidence="9 10">2CS3</strain>
    </source>
</reference>
<dbReference type="AlphaFoldDB" id="A0A7X2ZC23"/>
<evidence type="ECO:0000259" key="8">
    <source>
        <dbReference type="PROSITE" id="PS50850"/>
    </source>
</evidence>
<evidence type="ECO:0000256" key="4">
    <source>
        <dbReference type="ARBA" id="ARBA00022692"/>
    </source>
</evidence>
<evidence type="ECO:0000256" key="3">
    <source>
        <dbReference type="ARBA" id="ARBA00022475"/>
    </source>
</evidence>
<keyword evidence="6 7" id="KW-0472">Membrane</keyword>
<gene>
    <name evidence="9" type="ORF">GNP93_12315</name>
</gene>
<feature type="transmembrane region" description="Helical" evidence="7">
    <location>
        <begin position="252"/>
        <end position="272"/>
    </location>
</feature>
<feature type="transmembrane region" description="Helical" evidence="7">
    <location>
        <begin position="9"/>
        <end position="32"/>
    </location>
</feature>
<dbReference type="InterPro" id="IPR001958">
    <property type="entry name" value="Tet-R_TetA/multi-R_MdtG-like"/>
</dbReference>
<feature type="transmembrane region" description="Helical" evidence="7">
    <location>
        <begin position="342"/>
        <end position="364"/>
    </location>
</feature>
<feature type="domain" description="Major facilitator superfamily (MFS) profile" evidence="8">
    <location>
        <begin position="7"/>
        <end position="396"/>
    </location>
</feature>
<dbReference type="RefSeq" id="WP_127606167.1">
    <property type="nucleotide sequence ID" value="NZ_JARTHJ010000219.1"/>
</dbReference>
<dbReference type="SUPFAM" id="SSF103473">
    <property type="entry name" value="MFS general substrate transporter"/>
    <property type="match status" value="1"/>
</dbReference>
<organism evidence="9 10">
    <name type="scientific">Paenibacillus validus</name>
    <dbReference type="NCBI Taxonomy" id="44253"/>
    <lineage>
        <taxon>Bacteria</taxon>
        <taxon>Bacillati</taxon>
        <taxon>Bacillota</taxon>
        <taxon>Bacilli</taxon>
        <taxon>Bacillales</taxon>
        <taxon>Paenibacillaceae</taxon>
        <taxon>Paenibacillus</taxon>
    </lineage>
</organism>
<keyword evidence="5 7" id="KW-1133">Transmembrane helix</keyword>